<evidence type="ECO:0000313" key="4">
    <source>
        <dbReference type="RefSeq" id="XP_003744870.1"/>
    </source>
</evidence>
<comment type="function">
    <text evidence="2">Element of the TORC1 signaling pathway that acts as a mediator of diverse signals and that represses RNA polymerase III transcription. Inhibits the de novo assembly of TFIIIB onto DNA.</text>
</comment>
<evidence type="ECO:0000256" key="1">
    <source>
        <dbReference type="ARBA" id="ARBA00006231"/>
    </source>
</evidence>
<dbReference type="PANTHER" id="PTHR22504:SF0">
    <property type="entry name" value="REPRESSOR OF RNA POLYMERASE III TRANSCRIPTION MAF1 HOMOLOG"/>
    <property type="match status" value="1"/>
</dbReference>
<dbReference type="PIRSF" id="PIRSF037240">
    <property type="entry name" value="RNA_polIII_Trep_MAF1"/>
    <property type="match status" value="1"/>
</dbReference>
<dbReference type="RefSeq" id="XP_003744870.1">
    <property type="nucleotide sequence ID" value="XM_003744822.1"/>
</dbReference>
<keyword evidence="3" id="KW-1185">Reference proteome</keyword>
<dbReference type="FunFam" id="3.40.1000.50:FF:000003">
    <property type="entry name" value="Repressor of RNA polymerase III transcription MAF1"/>
    <property type="match status" value="1"/>
</dbReference>
<keyword evidence="2" id="KW-0678">Repressor</keyword>
<dbReference type="InterPro" id="IPR015257">
    <property type="entry name" value="Maf1"/>
</dbReference>
<dbReference type="GeneID" id="100908880"/>
<dbReference type="GO" id="GO:0005634">
    <property type="term" value="C:nucleus"/>
    <property type="evidence" value="ECO:0007669"/>
    <property type="project" value="UniProtKB-SubCell"/>
</dbReference>
<proteinExistence type="inferred from homology"/>
<keyword evidence="2" id="KW-0539">Nucleus</keyword>
<comment type="similarity">
    <text evidence="1 2">Belongs to the MAF1 family.</text>
</comment>
<dbReference type="Proteomes" id="UP000694867">
    <property type="component" value="Unplaced"/>
</dbReference>
<dbReference type="GO" id="GO:0016480">
    <property type="term" value="P:negative regulation of transcription by RNA polymerase III"/>
    <property type="evidence" value="ECO:0007669"/>
    <property type="project" value="UniProtKB-UniRule"/>
</dbReference>
<evidence type="ECO:0000256" key="2">
    <source>
        <dbReference type="PIRNR" id="PIRNR037240"/>
    </source>
</evidence>
<dbReference type="AlphaFoldDB" id="A0AAJ6QV41"/>
<protein>
    <recommendedName>
        <fullName evidence="2">Repressor of RNA polymerase III transcription MAF1</fullName>
    </recommendedName>
</protein>
<keyword evidence="2" id="KW-0805">Transcription regulation</keyword>
<keyword evidence="2" id="KW-0804">Transcription</keyword>
<dbReference type="InterPro" id="IPR038564">
    <property type="entry name" value="Maf1_sf"/>
</dbReference>
<accession>A0AAJ6QV41</accession>
<evidence type="ECO:0000313" key="3">
    <source>
        <dbReference type="Proteomes" id="UP000694867"/>
    </source>
</evidence>
<sequence length="245" mass="27466">MKLLERAKFEALNSELELECGDCRILGRVESYSCKSTQQEKRLFRTLNADVGVGPNALEALSPPEGHDVVAFSPSSAGSEDSPLCDTISRKVLFHLIATLNASFAPDYDFSQARSEEFSKEPSLEWVMNAVDSQLAASACNVYQSRLRNHLWGTIDEEICLNDCVIYSYRPDFCSDPYGEEGTLWSFNYFFYNRHLKRLVFFTCHAASRSPNTSFVSNDEDSMGMEFGVDDLVDCVQSSSQAVAY</sequence>
<dbReference type="PANTHER" id="PTHR22504">
    <property type="entry name" value="REPRESSOR OF RNA POLYMERASE III TRANSCRIPTION MAF1"/>
    <property type="match status" value="1"/>
</dbReference>
<comment type="subcellular location">
    <subcellularLocation>
        <location evidence="2">Nucleus</location>
    </subcellularLocation>
</comment>
<dbReference type="Gene3D" id="3.40.1000.50">
    <property type="entry name" value="Repressor of RNA polymerase III transcription Maf1"/>
    <property type="match status" value="1"/>
</dbReference>
<name>A0AAJ6QV41_9ACAR</name>
<dbReference type="GO" id="GO:0000994">
    <property type="term" value="F:RNA polymerase III core binding"/>
    <property type="evidence" value="ECO:0007669"/>
    <property type="project" value="TreeGrafter"/>
</dbReference>
<reference evidence="4" key="1">
    <citation type="submission" date="2025-08" db="UniProtKB">
        <authorList>
            <consortium name="RefSeq"/>
        </authorList>
    </citation>
    <scope>IDENTIFICATION</scope>
</reference>
<dbReference type="CTD" id="84232"/>
<dbReference type="Pfam" id="PF09174">
    <property type="entry name" value="Maf1"/>
    <property type="match status" value="1"/>
</dbReference>
<dbReference type="KEGG" id="goe:100908880"/>
<gene>
    <name evidence="4" type="primary">LOC100908880</name>
</gene>
<organism evidence="3 4">
    <name type="scientific">Galendromus occidentalis</name>
    <name type="common">western predatory mite</name>
    <dbReference type="NCBI Taxonomy" id="34638"/>
    <lineage>
        <taxon>Eukaryota</taxon>
        <taxon>Metazoa</taxon>
        <taxon>Ecdysozoa</taxon>
        <taxon>Arthropoda</taxon>
        <taxon>Chelicerata</taxon>
        <taxon>Arachnida</taxon>
        <taxon>Acari</taxon>
        <taxon>Parasitiformes</taxon>
        <taxon>Mesostigmata</taxon>
        <taxon>Gamasina</taxon>
        <taxon>Phytoseioidea</taxon>
        <taxon>Phytoseiidae</taxon>
        <taxon>Typhlodrominae</taxon>
        <taxon>Galendromus</taxon>
    </lineage>
</organism>